<proteinExistence type="inferred from homology"/>
<dbReference type="PRINTS" id="PR00385">
    <property type="entry name" value="P450"/>
</dbReference>
<sequence length="574" mass="63601">MALADVVSKLYSTEINMMQCITTIIAVISVSIIVALTRWTLGTLRPKNFPPGPRVTPGLGNLLQMPISKSYLTFHKWYKTYGDLVGLKVGTANMVIINSPEVVTELFDKRGASYSGRPYNYILCNHVFPSDGDKALAILPYNSYQRRLRKSLTYILSSSGISRVMPILEAEAANLSRLCLDGGDNYVRNLYYWSISGPLAITCGKRMDDLPGDYTKAFLAAQKALLDLLVPGVAPPVDVFPILKYVPEWMGASWKADARKAHAMHLTDRTMYLNYGKEQRDTLKKDPSSVGFASLLAKIMEDMETKPGAPKFSDVELAHMGANITGAAVDTTVATFKSLMVFLACYPEVMRKVQAEVDRVGNGKPPTSDKLDQLVYLQACISETLRLRPTTPSALPHTIEKDDHFRGYVFPKGTTFLINAWTMNNNEEDYDRPEEWVPERFLENSYGLRPERFAALAKAIGATDTTSGDKTTSQPVSLGSRRVLYTFGSGRRICPGVEFATTSLLLAASKLLWAYDILPPPGGVDVSIETGFEDGVVIQPKNPLIIPKLRDDMRKQGLMEDYERTQAIAHSLIP</sequence>
<gene>
    <name evidence="9" type="ORF">PDIGIT_LOCUS12468</name>
</gene>
<dbReference type="PROSITE" id="PS00086">
    <property type="entry name" value="CYTOCHROME_P450"/>
    <property type="match status" value="1"/>
</dbReference>
<evidence type="ECO:0000256" key="5">
    <source>
        <dbReference type="ARBA" id="ARBA00023033"/>
    </source>
</evidence>
<organism evidence="9 10">
    <name type="scientific">Periconia digitata</name>
    <dbReference type="NCBI Taxonomy" id="1303443"/>
    <lineage>
        <taxon>Eukaryota</taxon>
        <taxon>Fungi</taxon>
        <taxon>Dikarya</taxon>
        <taxon>Ascomycota</taxon>
        <taxon>Pezizomycotina</taxon>
        <taxon>Dothideomycetes</taxon>
        <taxon>Pleosporomycetidae</taxon>
        <taxon>Pleosporales</taxon>
        <taxon>Massarineae</taxon>
        <taxon>Periconiaceae</taxon>
        <taxon>Periconia</taxon>
    </lineage>
</organism>
<dbReference type="InterPro" id="IPR001128">
    <property type="entry name" value="Cyt_P450"/>
</dbReference>
<keyword evidence="2 6" id="KW-0479">Metal-binding</keyword>
<dbReference type="Gene3D" id="1.10.630.10">
    <property type="entry name" value="Cytochrome P450"/>
    <property type="match status" value="1"/>
</dbReference>
<keyword evidence="8" id="KW-0812">Transmembrane</keyword>
<dbReference type="GO" id="GO:0005506">
    <property type="term" value="F:iron ion binding"/>
    <property type="evidence" value="ECO:0007669"/>
    <property type="project" value="InterPro"/>
</dbReference>
<dbReference type="AlphaFoldDB" id="A0A9W4UPY1"/>
<keyword evidence="8" id="KW-0472">Membrane</keyword>
<dbReference type="InterPro" id="IPR017972">
    <property type="entry name" value="Cyt_P450_CS"/>
</dbReference>
<evidence type="ECO:0000256" key="2">
    <source>
        <dbReference type="ARBA" id="ARBA00022723"/>
    </source>
</evidence>
<dbReference type="PANTHER" id="PTHR46300:SF2">
    <property type="entry name" value="CYTOCHROME P450 MONOOXYGENASE ALNH-RELATED"/>
    <property type="match status" value="1"/>
</dbReference>
<evidence type="ECO:0000256" key="8">
    <source>
        <dbReference type="SAM" id="Phobius"/>
    </source>
</evidence>
<evidence type="ECO:0008006" key="11">
    <source>
        <dbReference type="Google" id="ProtNLM"/>
    </source>
</evidence>
<dbReference type="GO" id="GO:0020037">
    <property type="term" value="F:heme binding"/>
    <property type="evidence" value="ECO:0007669"/>
    <property type="project" value="InterPro"/>
</dbReference>
<evidence type="ECO:0000256" key="4">
    <source>
        <dbReference type="ARBA" id="ARBA00023004"/>
    </source>
</evidence>
<dbReference type="PRINTS" id="PR00463">
    <property type="entry name" value="EP450I"/>
</dbReference>
<dbReference type="InterPro" id="IPR050364">
    <property type="entry name" value="Cytochrome_P450_fung"/>
</dbReference>
<dbReference type="GO" id="GO:0016705">
    <property type="term" value="F:oxidoreductase activity, acting on paired donors, with incorporation or reduction of molecular oxygen"/>
    <property type="evidence" value="ECO:0007669"/>
    <property type="project" value="InterPro"/>
</dbReference>
<evidence type="ECO:0000313" key="9">
    <source>
        <dbReference type="EMBL" id="CAI6339314.1"/>
    </source>
</evidence>
<dbReference type="Pfam" id="PF00067">
    <property type="entry name" value="p450"/>
    <property type="match status" value="1"/>
</dbReference>
<feature type="binding site" description="axial binding residue" evidence="6">
    <location>
        <position position="494"/>
    </location>
    <ligand>
        <name>heme</name>
        <dbReference type="ChEBI" id="CHEBI:30413"/>
    </ligand>
    <ligandPart>
        <name>Fe</name>
        <dbReference type="ChEBI" id="CHEBI:18248"/>
    </ligandPart>
</feature>
<dbReference type="GO" id="GO:0004497">
    <property type="term" value="F:monooxygenase activity"/>
    <property type="evidence" value="ECO:0007669"/>
    <property type="project" value="UniProtKB-KW"/>
</dbReference>
<keyword evidence="3 7" id="KW-0560">Oxidoreductase</keyword>
<feature type="transmembrane region" description="Helical" evidence="8">
    <location>
        <begin position="20"/>
        <end position="41"/>
    </location>
</feature>
<name>A0A9W4UPY1_9PLEO</name>
<keyword evidence="6 7" id="KW-0349">Heme</keyword>
<dbReference type="SUPFAM" id="SSF48264">
    <property type="entry name" value="Cytochrome P450"/>
    <property type="match status" value="1"/>
</dbReference>
<keyword evidence="5 7" id="KW-0503">Monooxygenase</keyword>
<dbReference type="OrthoDB" id="1103324at2759"/>
<evidence type="ECO:0000256" key="3">
    <source>
        <dbReference type="ARBA" id="ARBA00023002"/>
    </source>
</evidence>
<keyword evidence="4 6" id="KW-0408">Iron</keyword>
<dbReference type="Proteomes" id="UP001152607">
    <property type="component" value="Unassembled WGS sequence"/>
</dbReference>
<dbReference type="InterPro" id="IPR036396">
    <property type="entry name" value="Cyt_P450_sf"/>
</dbReference>
<evidence type="ECO:0000313" key="10">
    <source>
        <dbReference type="Proteomes" id="UP001152607"/>
    </source>
</evidence>
<reference evidence="9" key="1">
    <citation type="submission" date="2023-01" db="EMBL/GenBank/DDBJ databases">
        <authorList>
            <person name="Van Ghelder C."/>
            <person name="Rancurel C."/>
        </authorList>
    </citation>
    <scope>NUCLEOTIDE SEQUENCE</scope>
    <source>
        <strain evidence="9">CNCM I-4278</strain>
    </source>
</reference>
<keyword evidence="10" id="KW-1185">Reference proteome</keyword>
<evidence type="ECO:0000256" key="1">
    <source>
        <dbReference type="ARBA" id="ARBA00010617"/>
    </source>
</evidence>
<comment type="caution">
    <text evidence="9">The sequence shown here is derived from an EMBL/GenBank/DDBJ whole genome shotgun (WGS) entry which is preliminary data.</text>
</comment>
<dbReference type="PANTHER" id="PTHR46300">
    <property type="entry name" value="P450, PUTATIVE (EUROFUNG)-RELATED-RELATED"/>
    <property type="match status" value="1"/>
</dbReference>
<evidence type="ECO:0000256" key="7">
    <source>
        <dbReference type="RuleBase" id="RU000461"/>
    </source>
</evidence>
<dbReference type="InterPro" id="IPR002401">
    <property type="entry name" value="Cyt_P450_E_grp-I"/>
</dbReference>
<dbReference type="EMBL" id="CAOQHR010000009">
    <property type="protein sequence ID" value="CAI6339314.1"/>
    <property type="molecule type" value="Genomic_DNA"/>
</dbReference>
<keyword evidence="8" id="KW-1133">Transmembrane helix</keyword>
<protein>
    <recommendedName>
        <fullName evidence="11">Cytochrome P450</fullName>
    </recommendedName>
</protein>
<comment type="cofactor">
    <cofactor evidence="6">
        <name>heme</name>
        <dbReference type="ChEBI" id="CHEBI:30413"/>
    </cofactor>
</comment>
<evidence type="ECO:0000256" key="6">
    <source>
        <dbReference type="PIRSR" id="PIRSR602401-1"/>
    </source>
</evidence>
<accession>A0A9W4UPY1</accession>
<comment type="similarity">
    <text evidence="1 7">Belongs to the cytochrome P450 family.</text>
</comment>